<feature type="compositionally biased region" description="Acidic residues" evidence="2">
    <location>
        <begin position="966"/>
        <end position="976"/>
    </location>
</feature>
<keyword evidence="1" id="KW-0697">Rotamase</keyword>
<feature type="compositionally biased region" description="Polar residues" evidence="2">
    <location>
        <begin position="508"/>
        <end position="527"/>
    </location>
</feature>
<feature type="compositionally biased region" description="Polar residues" evidence="2">
    <location>
        <begin position="216"/>
        <end position="226"/>
    </location>
</feature>
<feature type="region of interest" description="Disordered" evidence="2">
    <location>
        <begin position="1"/>
        <end position="161"/>
    </location>
</feature>
<feature type="compositionally biased region" description="Low complexity" evidence="2">
    <location>
        <begin position="201"/>
        <end position="211"/>
    </location>
</feature>
<feature type="region of interest" description="Disordered" evidence="2">
    <location>
        <begin position="555"/>
        <end position="648"/>
    </location>
</feature>
<evidence type="ECO:0000313" key="4">
    <source>
        <dbReference type="EMBL" id="CAL1694947.1"/>
    </source>
</evidence>
<feature type="region of interest" description="Disordered" evidence="2">
    <location>
        <begin position="334"/>
        <end position="404"/>
    </location>
</feature>
<feature type="compositionally biased region" description="Low complexity" evidence="2">
    <location>
        <begin position="591"/>
        <end position="602"/>
    </location>
</feature>
<sequence length="1020" mass="110941">MSLAPPGQNKSWWSRSKSRDPPSLRLKRSNSNLGEKAAASGPSKPKESRFNTLVASAMGKKKKQLPIQDPPPPAPPMRPPRPPSLERPPPTQSIPEYPPPQLRYQRPPRVDIRPTIRRYHDADEYSDPHTISEPRTPSDHPRDRSSYQNSVMTLSDPDPFASGGIFSPLIQDPNRLSVYSDASYHDAVSKRSDPLFNNRISYGSSSSNSHSLRSEGQMSRGQFSPQLSPPLPTGGRQQALRIATDGTIEHQRHRRQSSIGLDEAPLPLPQNRTVTRSRSALHSGSVSSNSTVTPTERGRTKEYLPSGSSMAFPQPPSLRARGMTVGSLLDRPNTSSGLMNFTTGGNASTSNVSSLRRKASENFLLQQSPVSPSPTTPHSAMSFPRSRASSNATNVHSPTSSRPVVLIRKASAPRMIVPPPSAAPPISDLPSPPPHSPGVGPTGPENFFDPLDDSPGSLEFQDRRLSSSSSLSFASGGGMGTNDVGDAIQQLMRDSFGHRDRKHGKGSGISTTIGNSNPGSRGSTMRPNSLKKAASQQNLFDKRQSLTSLADSLLSDSVGHDSYDGGKSGTSTPGTKTPKKQRSFHHPRFPPLSSLRHPSSSSPSPPIETRKDTPLQPRRRLFSGSSLRRYSSSQPQPPGSSSASVEDDMRSLLSVESISNVPKKDHSKHIIMSFSSFGNQMSLVTESACLSPTWDEDMIIETASKRDSQSDYAPQHIMSPDAMLELEQQIEADAAQREREKLDAASGQKPTPKLPLDAKDLGLPSPSRRPKESRSRVVSGTSDVSTLTGKSYATASEGYHAGPSTLSRTPTIQRDVDQSTWMDDEDEYSSLLVRSTSMFGKTTPKPPLAIRPATAQPLSSPPTTPTTITASPERPITVLPPPPRPRARVSHEEQSEQEPESLSKRASVTPIHPLSPPPRRKTSRTMILADDSDHRSQHSTRPPSAFETQKIMHRRSLMKKPSFLEISDEDDDEDDGSGTYSGRDGTTLGSVSPIMESSFLDLDRGNSFDSVRSDDNFHVF</sequence>
<protein>
    <recommendedName>
        <fullName evidence="3">PpiC domain-containing protein</fullName>
    </recommendedName>
</protein>
<feature type="compositionally biased region" description="Polar residues" evidence="2">
    <location>
        <begin position="387"/>
        <end position="402"/>
    </location>
</feature>
<evidence type="ECO:0000313" key="5">
    <source>
        <dbReference type="Proteomes" id="UP001497453"/>
    </source>
</evidence>
<dbReference type="PROSITE" id="PS50198">
    <property type="entry name" value="PPIC_PPIASE_2"/>
    <property type="match status" value="1"/>
</dbReference>
<evidence type="ECO:0000259" key="3">
    <source>
        <dbReference type="PROSITE" id="PS50198"/>
    </source>
</evidence>
<keyword evidence="5" id="KW-1185">Reference proteome</keyword>
<evidence type="ECO:0000256" key="1">
    <source>
        <dbReference type="PROSITE-ProRule" id="PRU00278"/>
    </source>
</evidence>
<feature type="compositionally biased region" description="Pro residues" evidence="2">
    <location>
        <begin position="68"/>
        <end position="101"/>
    </location>
</feature>
<feature type="compositionally biased region" description="Low complexity" evidence="2">
    <location>
        <begin position="622"/>
        <end position="644"/>
    </location>
</feature>
<gene>
    <name evidence="4" type="ORF">GFSPODELE1_LOCUS525</name>
</gene>
<feature type="region of interest" description="Disordered" evidence="2">
    <location>
        <begin position="199"/>
        <end position="317"/>
    </location>
</feature>
<dbReference type="InterPro" id="IPR000297">
    <property type="entry name" value="PPIase_PpiC"/>
</dbReference>
<feature type="compositionally biased region" description="Polar residues" evidence="2">
    <location>
        <begin position="778"/>
        <end position="794"/>
    </location>
</feature>
<evidence type="ECO:0000256" key="2">
    <source>
        <dbReference type="SAM" id="MobiDB-lite"/>
    </source>
</evidence>
<feature type="compositionally biased region" description="Basic and acidic residues" evidence="2">
    <location>
        <begin position="108"/>
        <end position="145"/>
    </location>
</feature>
<name>A0ABP1CLG4_9APHY</name>
<feature type="region of interest" description="Disordered" evidence="2">
    <location>
        <begin position="734"/>
        <end position="824"/>
    </location>
</feature>
<keyword evidence="1" id="KW-0413">Isomerase</keyword>
<feature type="compositionally biased region" description="Basic and acidic residues" evidence="2">
    <location>
        <begin position="734"/>
        <end position="743"/>
    </location>
</feature>
<feature type="region of interest" description="Disordered" evidence="2">
    <location>
        <begin position="838"/>
        <end position="992"/>
    </location>
</feature>
<feature type="compositionally biased region" description="Polar residues" evidence="2">
    <location>
        <begin position="270"/>
        <end position="294"/>
    </location>
</feature>
<feature type="region of interest" description="Disordered" evidence="2">
    <location>
        <begin position="416"/>
        <end position="543"/>
    </location>
</feature>
<dbReference type="Proteomes" id="UP001497453">
    <property type="component" value="Chromosome 1"/>
</dbReference>
<feature type="compositionally biased region" description="Polar residues" evidence="2">
    <location>
        <begin position="334"/>
        <end position="354"/>
    </location>
</feature>
<reference evidence="5" key="1">
    <citation type="submission" date="2024-04" db="EMBL/GenBank/DDBJ databases">
        <authorList>
            <person name="Shaw F."/>
            <person name="Minotto A."/>
        </authorList>
    </citation>
    <scope>NUCLEOTIDE SEQUENCE [LARGE SCALE GENOMIC DNA]</scope>
</reference>
<accession>A0ABP1CLG4</accession>
<feature type="domain" description="PpiC" evidence="3">
    <location>
        <begin position="918"/>
        <end position="1020"/>
    </location>
</feature>
<dbReference type="EMBL" id="OZ037944">
    <property type="protein sequence ID" value="CAL1694947.1"/>
    <property type="molecule type" value="Genomic_DNA"/>
</dbReference>
<feature type="compositionally biased region" description="Low complexity" evidence="2">
    <location>
        <begin position="865"/>
        <end position="877"/>
    </location>
</feature>
<organism evidence="4 5">
    <name type="scientific">Somion occarium</name>
    <dbReference type="NCBI Taxonomy" id="3059160"/>
    <lineage>
        <taxon>Eukaryota</taxon>
        <taxon>Fungi</taxon>
        <taxon>Dikarya</taxon>
        <taxon>Basidiomycota</taxon>
        <taxon>Agaricomycotina</taxon>
        <taxon>Agaricomycetes</taxon>
        <taxon>Polyporales</taxon>
        <taxon>Cerrenaceae</taxon>
        <taxon>Somion</taxon>
    </lineage>
</organism>
<proteinExistence type="predicted"/>
<feature type="compositionally biased region" description="Basic residues" evidence="2">
    <location>
        <begin position="577"/>
        <end position="588"/>
    </location>
</feature>